<evidence type="ECO:0000313" key="3">
    <source>
        <dbReference type="Proteomes" id="UP000829685"/>
    </source>
</evidence>
<dbReference type="AlphaFoldDB" id="A0A9P9WJ54"/>
<reference evidence="2" key="1">
    <citation type="submission" date="2021-03" db="EMBL/GenBank/DDBJ databases">
        <title>Revisited historic fungal species revealed as producer of novel bioactive compounds through whole genome sequencing and comparative genomics.</title>
        <authorList>
            <person name="Vignolle G.A."/>
            <person name="Hochenegger N."/>
            <person name="Mach R.L."/>
            <person name="Mach-Aigner A.R."/>
            <person name="Javad Rahimi M."/>
            <person name="Salim K.A."/>
            <person name="Chan C.M."/>
            <person name="Lim L.B.L."/>
            <person name="Cai F."/>
            <person name="Druzhinina I.S."/>
            <person name="U'Ren J.M."/>
            <person name="Derntl C."/>
        </authorList>
    </citation>
    <scope>NUCLEOTIDE SEQUENCE</scope>
    <source>
        <strain evidence="2">TUCIM 5799</strain>
    </source>
</reference>
<evidence type="ECO:0000313" key="2">
    <source>
        <dbReference type="EMBL" id="KAI1865792.1"/>
    </source>
</evidence>
<dbReference type="Proteomes" id="UP000829685">
    <property type="component" value="Unassembled WGS sequence"/>
</dbReference>
<proteinExistence type="predicted"/>
<gene>
    <name evidence="2" type="ORF">JX265_008115</name>
</gene>
<organism evidence="2 3">
    <name type="scientific">Neoarthrinium moseri</name>
    <dbReference type="NCBI Taxonomy" id="1658444"/>
    <lineage>
        <taxon>Eukaryota</taxon>
        <taxon>Fungi</taxon>
        <taxon>Dikarya</taxon>
        <taxon>Ascomycota</taxon>
        <taxon>Pezizomycotina</taxon>
        <taxon>Sordariomycetes</taxon>
        <taxon>Xylariomycetidae</taxon>
        <taxon>Amphisphaeriales</taxon>
        <taxon>Apiosporaceae</taxon>
        <taxon>Neoarthrinium</taxon>
    </lineage>
</organism>
<sequence>MTSFTFRTRCVVYDGYHQSDNSFSACQARRAGSSNALDSLQAAVLESDLYASNGDAPVRTKLRLCHVSPSRPIGLAVSMHSGQGDFDRVRDREGSSGKDAQRRPPGLLGLTKFQVNFDQIGLAFTEQVKPAPRGPAVRSSPFSFLKEINAEEMQSYTPDQIATILEQRDNASCNISGSKSKRRFPHCRPTCELRSYLSLDGIAKGDIPPTAATGFGFHLHGERPVGDANIVKNIGYRPVPLPRPSIQESATATSSPSSIWSILDVIDEQIVDMARLEEEAELAGSDCSAASAVVPVIRSVDNAQPFPIMSPDSPYEPVDAHDVGLFLPFNQAAYIRACGTPLPSPTTDEDAFFHDKTTTMMEEERQKGRFHGDPLEVADGVAVMEESVELCVPDVLT</sequence>
<accession>A0A9P9WJ54</accession>
<dbReference type="EMBL" id="JAFIMR010000021">
    <property type="protein sequence ID" value="KAI1865792.1"/>
    <property type="molecule type" value="Genomic_DNA"/>
</dbReference>
<comment type="caution">
    <text evidence="2">The sequence shown here is derived from an EMBL/GenBank/DDBJ whole genome shotgun (WGS) entry which is preliminary data.</text>
</comment>
<feature type="region of interest" description="Disordered" evidence="1">
    <location>
        <begin position="81"/>
        <end position="106"/>
    </location>
</feature>
<keyword evidence="3" id="KW-1185">Reference proteome</keyword>
<protein>
    <submittedName>
        <fullName evidence="2">Uncharacterized protein</fullName>
    </submittedName>
</protein>
<feature type="compositionally biased region" description="Basic and acidic residues" evidence="1">
    <location>
        <begin position="85"/>
        <end position="102"/>
    </location>
</feature>
<evidence type="ECO:0000256" key="1">
    <source>
        <dbReference type="SAM" id="MobiDB-lite"/>
    </source>
</evidence>
<name>A0A9P9WJ54_9PEZI</name>